<reference evidence="1 2" key="1">
    <citation type="submission" date="2014-05" db="EMBL/GenBank/DDBJ databases">
        <title>Draft Genome Sequence of Kitasatospora cheerisanensis KCTC 2395.</title>
        <authorList>
            <person name="Nam D.H."/>
        </authorList>
    </citation>
    <scope>NUCLEOTIDE SEQUENCE [LARGE SCALE GENOMIC DNA]</scope>
    <source>
        <strain evidence="1 2">KCTC 2395</strain>
    </source>
</reference>
<accession>A0A066YU42</accession>
<evidence type="ECO:0008006" key="3">
    <source>
        <dbReference type="Google" id="ProtNLM"/>
    </source>
</evidence>
<dbReference type="InterPro" id="IPR009351">
    <property type="entry name" value="AlkZ-like"/>
</dbReference>
<dbReference type="PANTHER" id="PTHR38479:SF2">
    <property type="entry name" value="WINGED HELIX DNA-BINDING DOMAIN-CONTAINING PROTEIN"/>
    <property type="match status" value="1"/>
</dbReference>
<gene>
    <name evidence="1" type="ORF">KCH_66440</name>
</gene>
<dbReference type="PANTHER" id="PTHR38479">
    <property type="entry name" value="LMO0824 PROTEIN"/>
    <property type="match status" value="1"/>
</dbReference>
<proteinExistence type="predicted"/>
<dbReference type="AlphaFoldDB" id="A0A066YU42"/>
<dbReference type="Pfam" id="PF06224">
    <property type="entry name" value="AlkZ-like"/>
    <property type="match status" value="1"/>
</dbReference>
<dbReference type="OrthoDB" id="9148135at2"/>
<dbReference type="eggNOG" id="COG3214">
    <property type="taxonomic scope" value="Bacteria"/>
</dbReference>
<sequence>MPARPTIDDDQRRARLALRHRLAPGARADRAEQVVDDLVAVHATDPATVFLAVSARLASPGTADTERALYRDCSILRRHGMRGTLFAIPAGLAPALYASTTAKAVARERARLLKDFAASGRDAGWTAQVEAAVRAALADSPVELTGSQLGELVPQLRETIVYGAGTSYQTEQSISMRLLRLLGMEGSIVRRRPVGGWTSSQHRWALGPAAPEQPTAAERAYAQRELARRWLARYGPATEDDLVWWTGWGVREVRTALAGCAAVEVELAGGATGFVLPEDLEPVTAPAPWAALLPALDPTAMSGKHRDWYLSPAHRPELLDRSGNLGPTVWWNGRIIGAWAQRPDGEVVFHLLEDPGREARDAITAEAATLRLTLADARVTPRFRTPLERRLTA</sequence>
<dbReference type="RefSeq" id="WP_035868564.1">
    <property type="nucleotide sequence ID" value="NZ_KK853997.1"/>
</dbReference>
<dbReference type="EMBL" id="JNBY01000134">
    <property type="protein sequence ID" value="KDN81601.1"/>
    <property type="molecule type" value="Genomic_DNA"/>
</dbReference>
<dbReference type="Proteomes" id="UP000027178">
    <property type="component" value="Unassembled WGS sequence"/>
</dbReference>
<evidence type="ECO:0000313" key="1">
    <source>
        <dbReference type="EMBL" id="KDN81601.1"/>
    </source>
</evidence>
<protein>
    <recommendedName>
        <fullName evidence="3">Winged helix DNA-binding domain-containing protein</fullName>
    </recommendedName>
</protein>
<dbReference type="HOGENOM" id="CLU_713551_0_0_11"/>
<organism evidence="1 2">
    <name type="scientific">Kitasatospora cheerisanensis KCTC 2395</name>
    <dbReference type="NCBI Taxonomy" id="1348663"/>
    <lineage>
        <taxon>Bacteria</taxon>
        <taxon>Bacillati</taxon>
        <taxon>Actinomycetota</taxon>
        <taxon>Actinomycetes</taxon>
        <taxon>Kitasatosporales</taxon>
        <taxon>Streptomycetaceae</taxon>
        <taxon>Kitasatospora</taxon>
    </lineage>
</organism>
<evidence type="ECO:0000313" key="2">
    <source>
        <dbReference type="Proteomes" id="UP000027178"/>
    </source>
</evidence>
<keyword evidence="2" id="KW-1185">Reference proteome</keyword>
<comment type="caution">
    <text evidence="1">The sequence shown here is derived from an EMBL/GenBank/DDBJ whole genome shotgun (WGS) entry which is preliminary data.</text>
</comment>
<name>A0A066YU42_9ACTN</name>
<dbReference type="PATRIC" id="fig|1348663.4.peg.6428"/>